<dbReference type="PANTHER" id="PTHR33442">
    <property type="entry name" value="TRANS-3-HYDROXY-L-PROLINE DEHYDRATASE"/>
    <property type="match status" value="1"/>
</dbReference>
<name>A0A964TDE8_9FLAO</name>
<keyword evidence="3" id="KW-1185">Reference proteome</keyword>
<dbReference type="RefSeq" id="WP_166524275.1">
    <property type="nucleotide sequence ID" value="NZ_JAAABI010000005.1"/>
</dbReference>
<evidence type="ECO:0000313" key="3">
    <source>
        <dbReference type="Proteomes" id="UP000667650"/>
    </source>
</evidence>
<dbReference type="EMBL" id="JAAABI010000005">
    <property type="protein sequence ID" value="NAY92854.1"/>
    <property type="molecule type" value="Genomic_DNA"/>
</dbReference>
<organism evidence="2 3">
    <name type="scientific">Flagellimonas ochracea</name>
    <dbReference type="NCBI Taxonomy" id="2696472"/>
    <lineage>
        <taxon>Bacteria</taxon>
        <taxon>Pseudomonadati</taxon>
        <taxon>Bacteroidota</taxon>
        <taxon>Flavobacteriia</taxon>
        <taxon>Flavobacteriales</taxon>
        <taxon>Flavobacteriaceae</taxon>
        <taxon>Flagellimonas</taxon>
    </lineage>
</organism>
<dbReference type="PIRSF" id="PIRSF029792">
    <property type="entry name" value="Pro_racemase"/>
    <property type="match status" value="1"/>
</dbReference>
<sequence>MKHTFECVDAHTCGNPVRLVVKGGPDLVGKSMNKKRLHFMTEFDWIRRGLMFEPRGHDMMSGSILYPPHDPKNDFAILFIETSGCLPMCGHGTIGSVTIALEEGLLKPKKERLLRMEAPAGLVEIEYRMELGKVRWVKFNNVKSYLATDSLTVECPELGMLTFDVAYGGNFYAIIDPQENFEGIQAFSASKIIQYSQVLRKHINQKYPDCFVHPENDTIRDVSHVLWTGTPLDGKSSGRNAVFYGDKAIDRSPCGTGTSARMAQLHAKGMLGPQVDYIHESFIGSTFVGRIEKVDSIDGKTAIIPSIKGWAHVYGKNTITIDDNDPYAYGFQVI</sequence>
<proteinExistence type="inferred from homology"/>
<dbReference type="SUPFAM" id="SSF54506">
    <property type="entry name" value="Diaminopimelate epimerase-like"/>
    <property type="match status" value="1"/>
</dbReference>
<dbReference type="EC" id="5.1.1.8" evidence="2"/>
<dbReference type="SFLD" id="SFLDS00028">
    <property type="entry name" value="Proline_Racemase"/>
    <property type="match status" value="1"/>
</dbReference>
<gene>
    <name evidence="2" type="ORF">GTQ34_13100</name>
</gene>
<dbReference type="NCBIfam" id="NF010578">
    <property type="entry name" value="PRK13971.1"/>
    <property type="match status" value="1"/>
</dbReference>
<dbReference type="GO" id="GO:0047580">
    <property type="term" value="F:4-hydroxyproline epimerase activity"/>
    <property type="evidence" value="ECO:0007669"/>
    <property type="project" value="UniProtKB-EC"/>
</dbReference>
<dbReference type="Pfam" id="PF05544">
    <property type="entry name" value="Pro_racemase"/>
    <property type="match status" value="1"/>
</dbReference>
<evidence type="ECO:0000256" key="1">
    <source>
        <dbReference type="ARBA" id="ARBA00007529"/>
    </source>
</evidence>
<accession>A0A964TDE8</accession>
<protein>
    <submittedName>
        <fullName evidence="2">4-hydroxyproline epimerase</fullName>
        <ecNumber evidence="2">5.1.1.8</ecNumber>
    </submittedName>
</protein>
<dbReference type="Proteomes" id="UP000667650">
    <property type="component" value="Unassembled WGS sequence"/>
</dbReference>
<comment type="caution">
    <text evidence="2">The sequence shown here is derived from an EMBL/GenBank/DDBJ whole genome shotgun (WGS) entry which is preliminary data.</text>
</comment>
<dbReference type="Gene3D" id="3.10.310.10">
    <property type="entry name" value="Diaminopimelate Epimerase, Chain A, domain 1"/>
    <property type="match status" value="2"/>
</dbReference>
<comment type="similarity">
    <text evidence="1">Belongs to the proline racemase family.</text>
</comment>
<reference evidence="2" key="1">
    <citation type="submission" date="2020-01" db="EMBL/GenBank/DDBJ databases">
        <title>Muricauda ochracea sp. nov., isolated from a tidal flat of Garorim bay in Korea.</title>
        <authorList>
            <person name="Kim D."/>
            <person name="Yoo Y."/>
            <person name="Kim J.-J."/>
        </authorList>
    </citation>
    <scope>NUCLEOTIDE SEQUENCE</scope>
    <source>
        <strain evidence="2">JGD-17</strain>
    </source>
</reference>
<evidence type="ECO:0000313" key="2">
    <source>
        <dbReference type="EMBL" id="NAY92854.1"/>
    </source>
</evidence>
<dbReference type="PANTHER" id="PTHR33442:SF1">
    <property type="entry name" value="TRANS-3-HYDROXY-L-PROLINE DEHYDRATASE"/>
    <property type="match status" value="1"/>
</dbReference>
<keyword evidence="2" id="KW-0413">Isomerase</keyword>
<dbReference type="InterPro" id="IPR008794">
    <property type="entry name" value="Pro_racemase_fam"/>
</dbReference>
<dbReference type="FunFam" id="3.10.310.10:FF:000005">
    <property type="entry name" value="Proline racemase"/>
    <property type="match status" value="1"/>
</dbReference>
<dbReference type="AlphaFoldDB" id="A0A964TDE8"/>